<dbReference type="RefSeq" id="WP_233706258.1">
    <property type="nucleotide sequence ID" value="NZ_FZNI01000027.1"/>
</dbReference>
<keyword evidence="1" id="KW-0732">Signal</keyword>
<dbReference type="InterPro" id="IPR002718">
    <property type="entry name" value="OMP_Helicobacter"/>
</dbReference>
<sequence>MLSKTLLASALSLFALTSLSAEDNGAFVEGGFEYSNVTGAMNINTTPTNDDGYTFRANINKFPYDGNLFGADFQIGYKQFFGNKKRFGLRYYGFFSGQGGNTSYQKQQFNNMGNPTYWATINQPSANLFYGVGLDALLNFYEKKNRTFGMFVGVMIGGSSWLMGQSFYQGQCMWKKYDSDGNLIACQTMNQYYSDRETQTNKIGSGGKTTFSPTFVQFIVNIGFRTNLSKHQGFEVGVRIPTIDDPYYTVTNTAGGSKGFLPGGIGSKRVLTFRRTVGFFVNYVYNF</sequence>
<reference evidence="2" key="1">
    <citation type="submission" date="2016-10" db="EMBL/GenBank/DDBJ databases">
        <title>Proteomic and phylogenetic analysis of the outer membrane protein repertoire of gastric Helicobacter species.</title>
        <authorList>
            <person name="Joosten M."/>
        </authorList>
    </citation>
    <scope>NUCLEOTIDE SEQUENCE</scope>
    <source>
        <strain evidence="2">DS1</strain>
    </source>
</reference>
<feature type="chain" id="PRO_5012431666" evidence="1">
    <location>
        <begin position="22"/>
        <end position="287"/>
    </location>
</feature>
<evidence type="ECO:0000313" key="2">
    <source>
        <dbReference type="EMBL" id="SFZ71274.1"/>
    </source>
</evidence>
<organism evidence="2">
    <name type="scientific">Helicobacter felis</name>
    <dbReference type="NCBI Taxonomy" id="214"/>
    <lineage>
        <taxon>Bacteria</taxon>
        <taxon>Pseudomonadati</taxon>
        <taxon>Campylobacterota</taxon>
        <taxon>Epsilonproteobacteria</taxon>
        <taxon>Campylobacterales</taxon>
        <taxon>Helicobacteraceae</taxon>
        <taxon>Helicobacter</taxon>
    </lineage>
</organism>
<name>A0A1M4NH23_HELFE</name>
<proteinExistence type="predicted"/>
<feature type="signal peptide" evidence="1">
    <location>
        <begin position="1"/>
        <end position="21"/>
    </location>
</feature>
<dbReference type="AlphaFoldDB" id="A0A1M4NH23"/>
<dbReference type="EMBL" id="LT633130">
    <property type="protein sequence ID" value="SFZ71274.1"/>
    <property type="molecule type" value="Genomic_DNA"/>
</dbReference>
<dbReference type="Pfam" id="PF01856">
    <property type="entry name" value="HP_OMP"/>
    <property type="match status" value="1"/>
</dbReference>
<protein>
    <submittedName>
        <fullName evidence="2">OMP746</fullName>
    </submittedName>
</protein>
<gene>
    <name evidence="2" type="primary">omp746</name>
</gene>
<evidence type="ECO:0000256" key="1">
    <source>
        <dbReference type="SAM" id="SignalP"/>
    </source>
</evidence>
<accession>A0A1M4NH23</accession>
<dbReference type="PRINTS" id="PR01776">
    <property type="entry name" value="HPOMPFAMILY"/>
</dbReference>